<evidence type="ECO:0000313" key="1">
    <source>
        <dbReference type="EMBL" id="KAI8442219.1"/>
    </source>
</evidence>
<reference evidence="1 2" key="1">
    <citation type="journal article" date="2022" name="Genome Biol. Evol.">
        <title>The Spruce Budworm Genome: Reconstructing the Evolutionary History of Antifreeze Proteins.</title>
        <authorList>
            <person name="Beliveau C."/>
            <person name="Gagne P."/>
            <person name="Picq S."/>
            <person name="Vernygora O."/>
            <person name="Keeling C.I."/>
            <person name="Pinkney K."/>
            <person name="Doucet D."/>
            <person name="Wen F."/>
            <person name="Johnston J.S."/>
            <person name="Maaroufi H."/>
            <person name="Boyle B."/>
            <person name="Laroche J."/>
            <person name="Dewar K."/>
            <person name="Juretic N."/>
            <person name="Blackburn G."/>
            <person name="Nisole A."/>
            <person name="Brunet B."/>
            <person name="Brandao M."/>
            <person name="Lumley L."/>
            <person name="Duan J."/>
            <person name="Quan G."/>
            <person name="Lucarotti C.J."/>
            <person name="Roe A.D."/>
            <person name="Sperling F.A.H."/>
            <person name="Levesque R.C."/>
            <person name="Cusson M."/>
        </authorList>
    </citation>
    <scope>NUCLEOTIDE SEQUENCE [LARGE SCALE GENOMIC DNA]</scope>
    <source>
        <strain evidence="1">Glfc:IPQL:Cfum</strain>
    </source>
</reference>
<evidence type="ECO:0000313" key="2">
    <source>
        <dbReference type="Proteomes" id="UP001064048"/>
    </source>
</evidence>
<accession>A0ACC0L097</accession>
<dbReference type="EMBL" id="CM046109">
    <property type="protein sequence ID" value="KAI8442219.1"/>
    <property type="molecule type" value="Genomic_DNA"/>
</dbReference>
<keyword evidence="2" id="KW-1185">Reference proteome</keyword>
<dbReference type="Proteomes" id="UP001064048">
    <property type="component" value="Chromosome 9"/>
</dbReference>
<gene>
    <name evidence="1" type="ORF">MSG28_005800</name>
</gene>
<proteinExistence type="predicted"/>
<name>A0ACC0L097_CHOFU</name>
<protein>
    <submittedName>
        <fullName evidence="1">Uncharacterized protein</fullName>
    </submittedName>
</protein>
<sequence length="268" mass="30371">MLLRRCVVLHETRFLELFVRGCRMDAARARTKFDAFCAARARHRDLYQHRSLSQPPLSDVCEFMDILPLPKLTDEGVRVTIFRIRPQYPEGSADVAAAVRAVLLVSDARMRDETPILGDVFVWDVSAARGSLVGRVAAAAGAVRRGIHLAHAAYPQRLLRIHVVGAPPFIASTLQLMRSCMNEKIKRRLYLNSKVEELLDHIPARVLPAEWGGQEESIDTIARKWRVRVDEIRDYLRDLNEILPAKTKSYDESDIYGAVGAFRKLDID</sequence>
<organism evidence="1 2">
    <name type="scientific">Choristoneura fumiferana</name>
    <name type="common">Spruce budworm moth</name>
    <name type="synonym">Archips fumiferana</name>
    <dbReference type="NCBI Taxonomy" id="7141"/>
    <lineage>
        <taxon>Eukaryota</taxon>
        <taxon>Metazoa</taxon>
        <taxon>Ecdysozoa</taxon>
        <taxon>Arthropoda</taxon>
        <taxon>Hexapoda</taxon>
        <taxon>Insecta</taxon>
        <taxon>Pterygota</taxon>
        <taxon>Neoptera</taxon>
        <taxon>Endopterygota</taxon>
        <taxon>Lepidoptera</taxon>
        <taxon>Glossata</taxon>
        <taxon>Ditrysia</taxon>
        <taxon>Tortricoidea</taxon>
        <taxon>Tortricidae</taxon>
        <taxon>Tortricinae</taxon>
        <taxon>Choristoneura</taxon>
    </lineage>
</organism>
<comment type="caution">
    <text evidence="1">The sequence shown here is derived from an EMBL/GenBank/DDBJ whole genome shotgun (WGS) entry which is preliminary data.</text>
</comment>